<gene>
    <name evidence="2" type="ORF">PDLFYP31_02490</name>
</gene>
<dbReference type="Pfam" id="PF16872">
    <property type="entry name" value="putAbiC"/>
    <property type="match status" value="1"/>
</dbReference>
<dbReference type="InterPro" id="IPR031709">
    <property type="entry name" value="PutAbiC"/>
</dbReference>
<dbReference type="RefSeq" id="WP_009016804.1">
    <property type="nucleotide sequence ID" value="NZ_CACRUW010000016.1"/>
</dbReference>
<reference evidence="2" key="1">
    <citation type="submission" date="2019-11" db="EMBL/GenBank/DDBJ databases">
        <authorList>
            <person name="Feng L."/>
        </authorList>
    </citation>
    <scope>NUCLEOTIDE SEQUENCE</scope>
    <source>
        <strain evidence="2">PdistasonisLFYP31</strain>
    </source>
</reference>
<keyword evidence="1" id="KW-0472">Membrane</keyword>
<dbReference type="EMBL" id="CACRUW010000016">
    <property type="protein sequence ID" value="VYU40864.1"/>
    <property type="molecule type" value="Genomic_DNA"/>
</dbReference>
<name>A0A6N3ELY2_PARDI</name>
<keyword evidence="1" id="KW-0812">Transmembrane</keyword>
<organism evidence="2">
    <name type="scientific">Parabacteroides distasonis</name>
    <dbReference type="NCBI Taxonomy" id="823"/>
    <lineage>
        <taxon>Bacteria</taxon>
        <taxon>Pseudomonadati</taxon>
        <taxon>Bacteroidota</taxon>
        <taxon>Bacteroidia</taxon>
        <taxon>Bacteroidales</taxon>
        <taxon>Tannerellaceae</taxon>
        <taxon>Parabacteroides</taxon>
    </lineage>
</organism>
<evidence type="ECO:0008006" key="3">
    <source>
        <dbReference type="Google" id="ProtNLM"/>
    </source>
</evidence>
<protein>
    <recommendedName>
        <fullName evidence="3">Phage abortive infection protein</fullName>
    </recommendedName>
</protein>
<proteinExistence type="predicted"/>
<feature type="transmembrane region" description="Helical" evidence="1">
    <location>
        <begin position="41"/>
        <end position="58"/>
    </location>
</feature>
<feature type="transmembrane region" description="Helical" evidence="1">
    <location>
        <begin position="166"/>
        <end position="186"/>
    </location>
</feature>
<keyword evidence="1" id="KW-1133">Transmembrane helix</keyword>
<evidence type="ECO:0000256" key="1">
    <source>
        <dbReference type="SAM" id="Phobius"/>
    </source>
</evidence>
<evidence type="ECO:0000313" key="2">
    <source>
        <dbReference type="EMBL" id="VYU40864.1"/>
    </source>
</evidence>
<feature type="transmembrane region" description="Helical" evidence="1">
    <location>
        <begin position="7"/>
        <end position="29"/>
    </location>
</feature>
<dbReference type="AlphaFoldDB" id="A0A6N3ELY2"/>
<accession>A0A6N3ELY2</accession>
<sequence length="366" mass="43488">MKSFWVICKYITCLILIWVIISFVVATGWHPFFKPESLDHLGSFLGGFFTFIGIYFLYKTLISQEKAITKQKEEFLIQSFESKLIERIKFNREIVDNLSYRIPYLVEESYMAKNRVFELYFEQIYEAIKIVKDKLSEISIEEIYSTEDNLEKDRAIWKDSIKERTIINIAYLIVFLVVNKSGYHLLKDQYLKKYSTTVILPLLNLFSIKPAKWDLRYSEFYLTPPANPTKKAEIKEQSNKYYAGFHNELGHYFRTLFHISKYVNSQSMLNYNSKYDYMKMLRGLFSNYEEAVLFCNSISDFGVQWEALPNSTSDINNSFITKYNLIKNLSPDFIDVVNIRQFYPNVIYEGFDFISHERLELEKLYT</sequence>